<organism evidence="2 3">
    <name type="scientific">Hohaiivirga grylli</name>
    <dbReference type="NCBI Taxonomy" id="3133970"/>
    <lineage>
        <taxon>Bacteria</taxon>
        <taxon>Pseudomonadati</taxon>
        <taxon>Pseudomonadota</taxon>
        <taxon>Alphaproteobacteria</taxon>
        <taxon>Hyphomicrobiales</taxon>
        <taxon>Methylobacteriaceae</taxon>
        <taxon>Hohaiivirga</taxon>
    </lineage>
</organism>
<dbReference type="Proteomes" id="UP001418637">
    <property type="component" value="Unassembled WGS sequence"/>
</dbReference>
<evidence type="ECO:0000313" key="3">
    <source>
        <dbReference type="Proteomes" id="UP001418637"/>
    </source>
</evidence>
<dbReference type="Pfam" id="PF01642">
    <property type="entry name" value="MM_CoA_mutase"/>
    <property type="match status" value="1"/>
</dbReference>
<keyword evidence="3" id="KW-1185">Reference proteome</keyword>
<reference evidence="2 3" key="1">
    <citation type="submission" date="2024-04" db="EMBL/GenBank/DDBJ databases">
        <title>A novel species isolated from cricket.</title>
        <authorList>
            <person name="Wang H.-C."/>
        </authorList>
    </citation>
    <scope>NUCLEOTIDE SEQUENCE [LARGE SCALE GENOMIC DNA]</scope>
    <source>
        <strain evidence="2 3">WL0021</strain>
    </source>
</reference>
<dbReference type="SUPFAM" id="SSF51703">
    <property type="entry name" value="Cobalamin (vitamin B12)-dependent enzymes"/>
    <property type="match status" value="1"/>
</dbReference>
<protein>
    <submittedName>
        <fullName evidence="2">Methylmalonyl-CoA mutase family protein</fullName>
    </submittedName>
</protein>
<evidence type="ECO:0000313" key="2">
    <source>
        <dbReference type="EMBL" id="MEN3930398.1"/>
    </source>
</evidence>
<dbReference type="PANTHER" id="PTHR48101">
    <property type="entry name" value="METHYLMALONYL-COA MUTASE, MITOCHONDRIAL-RELATED"/>
    <property type="match status" value="1"/>
</dbReference>
<dbReference type="PANTHER" id="PTHR48101:SF4">
    <property type="entry name" value="METHYLMALONYL-COA MUTASE, MITOCHONDRIAL"/>
    <property type="match status" value="1"/>
</dbReference>
<name>A0ABV0BIM5_9HYPH</name>
<accession>A0ABV0BIM5</accession>
<dbReference type="InterPro" id="IPR016176">
    <property type="entry name" value="Cbl-dep_enz_cat"/>
</dbReference>
<dbReference type="RefSeq" id="WP_346336409.1">
    <property type="nucleotide sequence ID" value="NZ_JBBYXI010000002.1"/>
</dbReference>
<dbReference type="InterPro" id="IPR006099">
    <property type="entry name" value="MeMalonylCoA_mutase_a/b_cat"/>
</dbReference>
<dbReference type="Gene3D" id="3.20.20.240">
    <property type="entry name" value="Methylmalonyl-CoA mutase"/>
    <property type="match status" value="1"/>
</dbReference>
<feature type="domain" description="Methylmalonyl-CoA mutase alpha/beta chain catalytic" evidence="1">
    <location>
        <begin position="174"/>
        <end position="469"/>
    </location>
</feature>
<dbReference type="Gene3D" id="3.40.50.280">
    <property type="entry name" value="Cobalamin-binding domain"/>
    <property type="match status" value="1"/>
</dbReference>
<evidence type="ECO:0000259" key="1">
    <source>
        <dbReference type="Pfam" id="PF01642"/>
    </source>
</evidence>
<dbReference type="CDD" id="cd03677">
    <property type="entry name" value="MM_CoA_mutase_beta"/>
    <property type="match status" value="1"/>
</dbReference>
<gene>
    <name evidence="2" type="ORF">WJT86_04885</name>
</gene>
<dbReference type="EMBL" id="JBBYXI010000002">
    <property type="protein sequence ID" value="MEN3930398.1"/>
    <property type="molecule type" value="Genomic_DNA"/>
</dbReference>
<proteinExistence type="predicted"/>
<comment type="caution">
    <text evidence="2">The sequence shown here is derived from an EMBL/GenBank/DDBJ whole genome shotgun (WGS) entry which is preliminary data.</text>
</comment>
<sequence>MGVLRFDGEFPVVSQHEWLKMVEAVLKGADFGKVLTSKTYDDILIEPLYQGIKDVVADGRRTGAHPWDVYQRIDLSDISAANLQLKEDIEGGATGCVIVTNDAPTARGFGLSLKTEDDIAQLLRGVDAQDIRIEAGAQALHVASLLSAQSNVEIAFDPVGLKARGVEIDPDTAVSDAIAFQDKAAKPIKLFMADGRPYHEAGASEAEELASVLATALHYLRAFEKHGIKPETARDSISFMLVADADEFMTIAKFRALRRLWKHIEEACSLVPQPINIHAETAWRMMTRYDPWTNLLRTTTAVFSAGVGGCDTLSVLPFTNALGLPDNMARRMARNIQHVLINESNLWRVIDPAAGAGSFETLTASLCEKAWQIFQNLEKQGGILVALKAGTWQSEISKTAQKRQYDFAIKKQKITGISEFPDITADQVSVLASIPTEAPLSLKGDALLSIRDAQAYETIRDRLEERKAKTGEREKVFIAALGPPAAYAGRAGFARNFFEVAGFETVLPEHELTPENITALVNDSKAKIICLASSDAVYGEKAGAIASALETAAGKKCYLVCSKELMPEWNIRTRIEAITPKSNAFSILDYAVKHALTTV</sequence>